<evidence type="ECO:0000313" key="7">
    <source>
        <dbReference type="Proteomes" id="UP000605259"/>
    </source>
</evidence>
<accession>A0A917ATS0</accession>
<gene>
    <name evidence="6" type="ORF">GCM10007140_24810</name>
</gene>
<dbReference type="Proteomes" id="UP000605259">
    <property type="component" value="Unassembled WGS sequence"/>
</dbReference>
<keyword evidence="4" id="KW-0862">Zinc</keyword>
<organism evidence="6 7">
    <name type="scientific">Priestia taiwanensis</name>
    <dbReference type="NCBI Taxonomy" id="1347902"/>
    <lineage>
        <taxon>Bacteria</taxon>
        <taxon>Bacillati</taxon>
        <taxon>Bacillota</taxon>
        <taxon>Bacilli</taxon>
        <taxon>Bacillales</taxon>
        <taxon>Bacillaceae</taxon>
        <taxon>Priestia</taxon>
    </lineage>
</organism>
<dbReference type="EMBL" id="BMFK01000002">
    <property type="protein sequence ID" value="GGE73968.1"/>
    <property type="molecule type" value="Genomic_DNA"/>
</dbReference>
<dbReference type="PANTHER" id="PTHR46233:SF3">
    <property type="entry name" value="HYDROXYACYLGLUTATHIONE HYDROLASE GLOC"/>
    <property type="match status" value="1"/>
</dbReference>
<evidence type="ECO:0000256" key="2">
    <source>
        <dbReference type="ARBA" id="ARBA00022723"/>
    </source>
</evidence>
<evidence type="ECO:0000256" key="1">
    <source>
        <dbReference type="ARBA" id="ARBA00001947"/>
    </source>
</evidence>
<keyword evidence="3 6" id="KW-0378">Hydrolase</keyword>
<proteinExistence type="predicted"/>
<dbReference type="AlphaFoldDB" id="A0A917ATS0"/>
<dbReference type="GO" id="GO:0046872">
    <property type="term" value="F:metal ion binding"/>
    <property type="evidence" value="ECO:0007669"/>
    <property type="project" value="UniProtKB-KW"/>
</dbReference>
<reference evidence="6" key="2">
    <citation type="submission" date="2020-09" db="EMBL/GenBank/DDBJ databases">
        <authorList>
            <person name="Sun Q."/>
            <person name="Zhou Y."/>
        </authorList>
    </citation>
    <scope>NUCLEOTIDE SEQUENCE</scope>
    <source>
        <strain evidence="6">CGMCC 1.12698</strain>
    </source>
</reference>
<reference evidence="6" key="1">
    <citation type="journal article" date="2014" name="Int. J. Syst. Evol. Microbiol.">
        <title>Complete genome sequence of Corynebacterium casei LMG S-19264T (=DSM 44701T), isolated from a smear-ripened cheese.</title>
        <authorList>
            <consortium name="US DOE Joint Genome Institute (JGI-PGF)"/>
            <person name="Walter F."/>
            <person name="Albersmeier A."/>
            <person name="Kalinowski J."/>
            <person name="Ruckert C."/>
        </authorList>
    </citation>
    <scope>NUCLEOTIDE SEQUENCE</scope>
    <source>
        <strain evidence="6">CGMCC 1.12698</strain>
    </source>
</reference>
<dbReference type="InterPro" id="IPR051453">
    <property type="entry name" value="MBL_Glyoxalase_II"/>
</dbReference>
<keyword evidence="7" id="KW-1185">Reference proteome</keyword>
<keyword evidence="2" id="KW-0479">Metal-binding</keyword>
<comment type="caution">
    <text evidence="6">The sequence shown here is derived from an EMBL/GenBank/DDBJ whole genome shotgun (WGS) entry which is preliminary data.</text>
</comment>
<dbReference type="InterPro" id="IPR036866">
    <property type="entry name" value="RibonucZ/Hydroxyglut_hydro"/>
</dbReference>
<evidence type="ECO:0000259" key="5">
    <source>
        <dbReference type="SMART" id="SM00849"/>
    </source>
</evidence>
<evidence type="ECO:0000256" key="4">
    <source>
        <dbReference type="ARBA" id="ARBA00022833"/>
    </source>
</evidence>
<dbReference type="SMART" id="SM00849">
    <property type="entry name" value="Lactamase_B"/>
    <property type="match status" value="1"/>
</dbReference>
<comment type="cofactor">
    <cofactor evidence="1">
        <name>Zn(2+)</name>
        <dbReference type="ChEBI" id="CHEBI:29105"/>
    </cofactor>
</comment>
<protein>
    <submittedName>
        <fullName evidence="6">Hydroxyacylglutathione hydrolase</fullName>
    </submittedName>
</protein>
<dbReference type="CDD" id="cd06262">
    <property type="entry name" value="metallo-hydrolase-like_MBL-fold"/>
    <property type="match status" value="1"/>
</dbReference>
<sequence>MKIKTMSLGPIQTNAYIISNDKKECIIVDPGDEGRRVNRYIRENELKPLAILLTHAHFDHIGAVDDVRQAWNIPVYVHEYEQEWLGNPKYNGSAFFGLPPVVMKDADEVMKEEMTLTIGDFVLDVLHTPGHSPGSVTYYLKEANAIFSGDILFYSGVGRTDLPGGSFDTLQESIQDKLYVLPEETIVYNGHGPETTIGFEKMNNPYV</sequence>
<name>A0A917ATS0_9BACI</name>
<dbReference type="RefSeq" id="WP_188388812.1">
    <property type="nucleotide sequence ID" value="NZ_BMFK01000002.1"/>
</dbReference>
<dbReference type="InterPro" id="IPR001279">
    <property type="entry name" value="Metallo-B-lactamas"/>
</dbReference>
<dbReference type="Gene3D" id="3.60.15.10">
    <property type="entry name" value="Ribonuclease Z/Hydroxyacylglutathione hydrolase-like"/>
    <property type="match status" value="1"/>
</dbReference>
<dbReference type="GO" id="GO:0016787">
    <property type="term" value="F:hydrolase activity"/>
    <property type="evidence" value="ECO:0007669"/>
    <property type="project" value="UniProtKB-KW"/>
</dbReference>
<dbReference type="PANTHER" id="PTHR46233">
    <property type="entry name" value="HYDROXYACYLGLUTATHIONE HYDROLASE GLOC"/>
    <property type="match status" value="1"/>
</dbReference>
<dbReference type="Pfam" id="PF00753">
    <property type="entry name" value="Lactamase_B"/>
    <property type="match status" value="1"/>
</dbReference>
<dbReference type="SUPFAM" id="SSF56281">
    <property type="entry name" value="Metallo-hydrolase/oxidoreductase"/>
    <property type="match status" value="1"/>
</dbReference>
<evidence type="ECO:0000313" key="6">
    <source>
        <dbReference type="EMBL" id="GGE73968.1"/>
    </source>
</evidence>
<evidence type="ECO:0000256" key="3">
    <source>
        <dbReference type="ARBA" id="ARBA00022801"/>
    </source>
</evidence>
<feature type="domain" description="Metallo-beta-lactamase" evidence="5">
    <location>
        <begin position="12"/>
        <end position="191"/>
    </location>
</feature>